<keyword evidence="1" id="KW-0812">Transmembrane</keyword>
<evidence type="ECO:0000313" key="2">
    <source>
        <dbReference type="EMBL" id="JAH36940.1"/>
    </source>
</evidence>
<dbReference type="EMBL" id="GBXM01071637">
    <property type="protein sequence ID" value="JAH36940.1"/>
    <property type="molecule type" value="Transcribed_RNA"/>
</dbReference>
<evidence type="ECO:0000256" key="1">
    <source>
        <dbReference type="SAM" id="Phobius"/>
    </source>
</evidence>
<proteinExistence type="predicted"/>
<name>A0A0E9S8E2_ANGAN</name>
<dbReference type="AlphaFoldDB" id="A0A0E9S8E2"/>
<feature type="transmembrane region" description="Helical" evidence="1">
    <location>
        <begin position="22"/>
        <end position="52"/>
    </location>
</feature>
<keyword evidence="1" id="KW-1133">Transmembrane helix</keyword>
<reference evidence="2" key="1">
    <citation type="submission" date="2014-11" db="EMBL/GenBank/DDBJ databases">
        <authorList>
            <person name="Amaro Gonzalez C."/>
        </authorList>
    </citation>
    <scope>NUCLEOTIDE SEQUENCE</scope>
</reference>
<keyword evidence="1" id="KW-0472">Membrane</keyword>
<reference evidence="2" key="2">
    <citation type="journal article" date="2015" name="Fish Shellfish Immunol.">
        <title>Early steps in the European eel (Anguilla anguilla)-Vibrio vulnificus interaction in the gills: Role of the RtxA13 toxin.</title>
        <authorList>
            <person name="Callol A."/>
            <person name="Pajuelo D."/>
            <person name="Ebbesson L."/>
            <person name="Teles M."/>
            <person name="MacKenzie S."/>
            <person name="Amaro C."/>
        </authorList>
    </citation>
    <scope>NUCLEOTIDE SEQUENCE</scope>
</reference>
<protein>
    <submittedName>
        <fullName evidence="2">Uncharacterized protein</fullName>
    </submittedName>
</protein>
<organism evidence="2">
    <name type="scientific">Anguilla anguilla</name>
    <name type="common">European freshwater eel</name>
    <name type="synonym">Muraena anguilla</name>
    <dbReference type="NCBI Taxonomy" id="7936"/>
    <lineage>
        <taxon>Eukaryota</taxon>
        <taxon>Metazoa</taxon>
        <taxon>Chordata</taxon>
        <taxon>Craniata</taxon>
        <taxon>Vertebrata</taxon>
        <taxon>Euteleostomi</taxon>
        <taxon>Actinopterygii</taxon>
        <taxon>Neopterygii</taxon>
        <taxon>Teleostei</taxon>
        <taxon>Anguilliformes</taxon>
        <taxon>Anguillidae</taxon>
        <taxon>Anguilla</taxon>
    </lineage>
</organism>
<accession>A0A0E9S8E2</accession>
<sequence length="56" mass="6067">MSLKPGLKTTSDTFFSLSPSGILYFSAFSFLWLSFTMALCLSVLPCSLVLIVKAVS</sequence>